<dbReference type="EMBL" id="QGHF01000006">
    <property type="protein sequence ID" value="PWK96183.1"/>
    <property type="molecule type" value="Genomic_DNA"/>
</dbReference>
<proteinExistence type="predicted"/>
<dbReference type="AlphaFoldDB" id="A0A2V2BFG3"/>
<dbReference type="Proteomes" id="UP000245981">
    <property type="component" value="Unassembled WGS sequence"/>
</dbReference>
<reference evidence="1 2" key="1">
    <citation type="submission" date="2018-05" db="EMBL/GenBank/DDBJ databases">
        <title>Genomic Encyclopedia of Type Strains, Phase IV (KMG-V): Genome sequencing to study the core and pangenomes of soil and plant-associated prokaryotes.</title>
        <authorList>
            <person name="Whitman W."/>
        </authorList>
    </citation>
    <scope>NUCLEOTIDE SEQUENCE [LARGE SCALE GENOMIC DNA]</scope>
    <source>
        <strain evidence="1 2">PNA 200-10</strain>
    </source>
</reference>
<organism evidence="1 2">
    <name type="scientific">Pantoea allii</name>
    <dbReference type="NCBI Taxonomy" id="574096"/>
    <lineage>
        <taxon>Bacteria</taxon>
        <taxon>Pseudomonadati</taxon>
        <taxon>Pseudomonadota</taxon>
        <taxon>Gammaproteobacteria</taxon>
        <taxon>Enterobacterales</taxon>
        <taxon>Erwiniaceae</taxon>
        <taxon>Pantoea</taxon>
    </lineage>
</organism>
<evidence type="ECO:0000313" key="1">
    <source>
        <dbReference type="EMBL" id="PWK96183.1"/>
    </source>
</evidence>
<sequence>MKKEFQPTDLKHKSSDFIFLMEKNRQKLSCVYSLAKRFPEWGEYTSIFSENDPDLLEMLGKFSNYRWKNYSQSQSFSAVFKVRVISELNISSAQNAYGITPKTLEQCWKYFDEKYSTEILKYTFTEAPLDHIFCLYAWYGSTFYYWGGSLRETDMQVAFKALQRASEYLDISYGILLAKPYIDQKNDLHISRTKAGKAGGIAKSETSRLIQSKLMKLIPELKPVEGWKSKEAAVDDLLIPLWEYVQTLNIPKQDLQRKFKSFNEDFDALRNTILKVWSLKNIDLKLAFEDAVTRKRTQKVVR</sequence>
<dbReference type="RefSeq" id="WP_109717507.1">
    <property type="nucleotide sequence ID" value="NZ_QGHF01000006.1"/>
</dbReference>
<gene>
    <name evidence="1" type="ORF">C7431_106104</name>
</gene>
<comment type="caution">
    <text evidence="1">The sequence shown here is derived from an EMBL/GenBank/DDBJ whole genome shotgun (WGS) entry which is preliminary data.</text>
</comment>
<accession>A0A2V2BFG3</accession>
<evidence type="ECO:0000313" key="2">
    <source>
        <dbReference type="Proteomes" id="UP000245981"/>
    </source>
</evidence>
<name>A0A2V2BFG3_9GAMM</name>
<dbReference type="OrthoDB" id="6629071at2"/>
<protein>
    <submittedName>
        <fullName evidence="1">Uncharacterized protein</fullName>
    </submittedName>
</protein>